<feature type="domain" description="MucBP" evidence="5">
    <location>
        <begin position="182"/>
        <end position="244"/>
    </location>
</feature>
<dbReference type="PANTHER" id="PTHR24373">
    <property type="entry name" value="SLIT RELATED LEUCINE-RICH REPEAT NEURONAL PROTEIN"/>
    <property type="match status" value="1"/>
</dbReference>
<evidence type="ECO:0000256" key="2">
    <source>
        <dbReference type="ARBA" id="ARBA00022737"/>
    </source>
</evidence>
<protein>
    <submittedName>
        <fullName evidence="7">BspA family leucine-rich repeat surface protein</fullName>
    </submittedName>
</protein>
<proteinExistence type="predicted"/>
<dbReference type="InterPro" id="IPR032675">
    <property type="entry name" value="LRR_dom_sf"/>
</dbReference>
<gene>
    <name evidence="7" type="ORF">HI921_15015</name>
</gene>
<reference evidence="7 8" key="1">
    <citation type="submission" date="2020-04" db="EMBL/GenBank/DDBJ databases">
        <authorList>
            <person name="Abaymova A."/>
            <person name="Teymurazov M."/>
            <person name="Tazyna O."/>
            <person name="Chatushin Y."/>
            <person name="Svetoch E."/>
            <person name="Pereligyn V."/>
            <person name="Pohylenko V."/>
            <person name="Platonov M."/>
            <person name="Kartsev N."/>
            <person name="Skryabin Y."/>
            <person name="Sizova A."/>
            <person name="Solomentsev V."/>
            <person name="Kislichkina A."/>
            <person name="Bogun A."/>
        </authorList>
    </citation>
    <scope>NUCLEOTIDE SEQUENCE [LARGE SCALE GENOMIC DNA]</scope>
    <source>
        <strain evidence="8">SCPM-O-B-8398 (E28)</strain>
    </source>
</reference>
<dbReference type="EMBL" id="JABCAG010000082">
    <property type="protein sequence ID" value="NMP59750.1"/>
    <property type="molecule type" value="Genomic_DNA"/>
</dbReference>
<dbReference type="InterPro" id="IPR027994">
    <property type="entry name" value="WxL_dom"/>
</dbReference>
<dbReference type="InterPro" id="IPR011889">
    <property type="entry name" value="Liste_lipo_26"/>
</dbReference>
<dbReference type="AlphaFoldDB" id="A0A848N0R5"/>
<keyword evidence="1 4" id="KW-0732">Signal</keyword>
<name>A0A848N0R5_ENTMU</name>
<feature type="chain" id="PRO_5039039576" evidence="4">
    <location>
        <begin position="27"/>
        <end position="882"/>
    </location>
</feature>
<dbReference type="InterPro" id="IPR050328">
    <property type="entry name" value="Dev_Immune_Receptor"/>
</dbReference>
<dbReference type="Proteomes" id="UP000557857">
    <property type="component" value="Unassembled WGS sequence"/>
</dbReference>
<dbReference type="Gene3D" id="3.80.10.10">
    <property type="entry name" value="Ribonuclease Inhibitor"/>
    <property type="match status" value="2"/>
</dbReference>
<evidence type="ECO:0000256" key="1">
    <source>
        <dbReference type="ARBA" id="ARBA00022729"/>
    </source>
</evidence>
<evidence type="ECO:0000256" key="3">
    <source>
        <dbReference type="SAM" id="MobiDB-lite"/>
    </source>
</evidence>
<evidence type="ECO:0000313" key="7">
    <source>
        <dbReference type="EMBL" id="NMP59750.1"/>
    </source>
</evidence>
<feature type="compositionally biased region" description="Basic and acidic residues" evidence="3">
    <location>
        <begin position="71"/>
        <end position="89"/>
    </location>
</feature>
<dbReference type="SUPFAM" id="SSF52058">
    <property type="entry name" value="L domain-like"/>
    <property type="match status" value="1"/>
</dbReference>
<sequence>MKIKKALVLISTCLLCFPLLFSPVIATSVPVFAIENPVELTKEAELLDPLTYTHDYSSFSDNHEVTATSEYPEKQEESEKNESEEVSNRATEYRLELVASPPAGGNPRRIDSSGSNVVWLRVGDNLGNMRAFPNPGYRFLHWEVASGPIFIFSPNSEDLSVSQREPGNSVIRAVFEPVQGGNVTVKHEDEAGNQLADSSVLTGLVDQTYTTEALSISGWQLSKIPENASGTFGVEEQTVVYTYEPEQNLWGTVPWSYEEGTETITLYGGEAGARGDAPWKTYSSVKQIIVEDQVILPSNSTALFWALPNLESIDNAGRFDTSNVTNMHNMFGGTNNIKTLDLSNWDTSKVTDMAFMFNLNRNLETLNVSNWDTSNVTSMRAMFQATESLTVIDASNWDTSSVTLMRYMFSGARNLETLNVSNWDTSNVTDMEAMFQNAESLTAIDVSSWNTSNVTSMRFTFNGASNLETLNVSNWNTSNVTDMRAMFQNAESLTAIDVSSWNTSNVTDMGWMFNGARNLETLNLSNWNTTNVSVATSMFSNTTNLSELHLGTRSRFDHLASPPTMPTITSSDNYTGSWVYYLNQANTIPEIYIASSPVNFWREYDGSNPGTYQWQKKGSVAVHYRDINDQEIIASEIITGGIREPFQIEEKAIEGYTLQEISDNTSGRFTEVEQAVIFRYMKNTVDPVDPLNPEIEVYPENKPDLPEDQGLLSIDFVSSFNFGSQAISIHEQTYYAQPQRLLNEDGAVNENEVRPNYVQISDRRPESERNGWELAVTQQEQFKGKENQVLNGASITLLNQQVVTAQGGTAPELQSVHPLIPGNRQRLLKAQGSEGMGTWIYRFGDADTAEESVTLNVPKGANPEATTYSTKLTWELSRVPDN</sequence>
<evidence type="ECO:0000259" key="5">
    <source>
        <dbReference type="Pfam" id="PF06458"/>
    </source>
</evidence>
<dbReference type="Gene3D" id="3.10.20.320">
    <property type="entry name" value="Putative peptidoglycan bound protein (lpxtg motif)"/>
    <property type="match status" value="2"/>
</dbReference>
<evidence type="ECO:0000259" key="6">
    <source>
        <dbReference type="Pfam" id="PF13731"/>
    </source>
</evidence>
<dbReference type="Pfam" id="PF13731">
    <property type="entry name" value="WxL"/>
    <property type="match status" value="1"/>
</dbReference>
<dbReference type="NCBIfam" id="TIGR02167">
    <property type="entry name" value="Liste_lipo_26"/>
    <property type="match status" value="9"/>
</dbReference>
<organism evidence="7 8">
    <name type="scientific">Enterococcus mundtii</name>
    <dbReference type="NCBI Taxonomy" id="53346"/>
    <lineage>
        <taxon>Bacteria</taxon>
        <taxon>Bacillati</taxon>
        <taxon>Bacillota</taxon>
        <taxon>Bacilli</taxon>
        <taxon>Lactobacillales</taxon>
        <taxon>Enterococcaceae</taxon>
        <taxon>Enterococcus</taxon>
    </lineage>
</organism>
<feature type="signal peptide" evidence="4">
    <location>
        <begin position="1"/>
        <end position="26"/>
    </location>
</feature>
<feature type="domain" description="WxL" evidence="6">
    <location>
        <begin position="671"/>
        <end position="880"/>
    </location>
</feature>
<dbReference type="InterPro" id="IPR005046">
    <property type="entry name" value="DUF285"/>
</dbReference>
<evidence type="ECO:0000313" key="8">
    <source>
        <dbReference type="Proteomes" id="UP000557857"/>
    </source>
</evidence>
<comment type="caution">
    <text evidence="7">The sequence shown here is derived from an EMBL/GenBank/DDBJ whole genome shotgun (WGS) entry which is preliminary data.</text>
</comment>
<evidence type="ECO:0000256" key="4">
    <source>
        <dbReference type="SAM" id="SignalP"/>
    </source>
</evidence>
<dbReference type="Pfam" id="PF03382">
    <property type="entry name" value="DUF285"/>
    <property type="match status" value="2"/>
</dbReference>
<keyword evidence="2" id="KW-0677">Repeat</keyword>
<accession>A0A848N0R5</accession>
<dbReference type="PANTHER" id="PTHR24373:SF275">
    <property type="entry name" value="TIR DOMAIN-CONTAINING PROTEIN"/>
    <property type="match status" value="1"/>
</dbReference>
<dbReference type="InterPro" id="IPR009459">
    <property type="entry name" value="MucBP_dom"/>
</dbReference>
<feature type="region of interest" description="Disordered" evidence="3">
    <location>
        <begin position="63"/>
        <end position="89"/>
    </location>
</feature>
<dbReference type="Pfam" id="PF06458">
    <property type="entry name" value="MucBP"/>
    <property type="match status" value="1"/>
</dbReference>
<dbReference type="RefSeq" id="WP_169059227.1">
    <property type="nucleotide sequence ID" value="NZ_JABCAG010000082.1"/>
</dbReference>